<keyword evidence="9 12" id="KW-1133">Transmembrane helix</keyword>
<gene>
    <name evidence="12 15" type="primary">htpX</name>
    <name evidence="15" type="ORF">HK107_05355</name>
</gene>
<evidence type="ECO:0000256" key="4">
    <source>
        <dbReference type="ARBA" id="ARBA00022670"/>
    </source>
</evidence>
<protein>
    <recommendedName>
        <fullName evidence="12">Protease HtpX homolog</fullName>
        <ecNumber evidence="12">3.4.24.-</ecNumber>
    </recommendedName>
</protein>
<proteinExistence type="inferred from homology"/>
<feature type="transmembrane region" description="Helical" evidence="12">
    <location>
        <begin position="178"/>
        <end position="198"/>
    </location>
</feature>
<dbReference type="Pfam" id="PF01435">
    <property type="entry name" value="Peptidase_M48"/>
    <property type="match status" value="1"/>
</dbReference>
<evidence type="ECO:0000313" key="15">
    <source>
        <dbReference type="EMBL" id="NNU15745.1"/>
    </source>
</evidence>
<dbReference type="GO" id="GO:0006508">
    <property type="term" value="P:proteolysis"/>
    <property type="evidence" value="ECO:0007669"/>
    <property type="project" value="UniProtKB-KW"/>
</dbReference>
<comment type="similarity">
    <text evidence="2 12">Belongs to the peptidase M48B family.</text>
</comment>
<dbReference type="NCBIfam" id="NF002826">
    <property type="entry name" value="PRK03001.1"/>
    <property type="match status" value="1"/>
</dbReference>
<keyword evidence="6 12" id="KW-0479">Metal-binding</keyword>
<organism evidence="15 16">
    <name type="scientific">Parvularcula mediterranea</name>
    <dbReference type="NCBI Taxonomy" id="2732508"/>
    <lineage>
        <taxon>Bacteria</taxon>
        <taxon>Pseudomonadati</taxon>
        <taxon>Pseudomonadota</taxon>
        <taxon>Alphaproteobacteria</taxon>
        <taxon>Parvularculales</taxon>
        <taxon>Parvularculaceae</taxon>
        <taxon>Parvularcula</taxon>
    </lineage>
</organism>
<keyword evidence="10 12" id="KW-0482">Metalloprotease</keyword>
<keyword evidence="3 12" id="KW-1003">Cell membrane</keyword>
<dbReference type="GO" id="GO:0008270">
    <property type="term" value="F:zinc ion binding"/>
    <property type="evidence" value="ECO:0007669"/>
    <property type="project" value="UniProtKB-UniRule"/>
</dbReference>
<dbReference type="InterPro" id="IPR050083">
    <property type="entry name" value="HtpX_protease"/>
</dbReference>
<dbReference type="GO" id="GO:0005886">
    <property type="term" value="C:plasma membrane"/>
    <property type="evidence" value="ECO:0007669"/>
    <property type="project" value="UniProtKB-SubCell"/>
</dbReference>
<evidence type="ECO:0000256" key="11">
    <source>
        <dbReference type="ARBA" id="ARBA00023136"/>
    </source>
</evidence>
<feature type="domain" description="Peptidase M48" evidence="14">
    <location>
        <begin position="67"/>
        <end position="277"/>
    </location>
</feature>
<keyword evidence="5 12" id="KW-0812">Transmembrane</keyword>
<dbReference type="EMBL" id="JABFCX010000002">
    <property type="protein sequence ID" value="NNU15745.1"/>
    <property type="molecule type" value="Genomic_DNA"/>
</dbReference>
<dbReference type="InterPro" id="IPR001915">
    <property type="entry name" value="Peptidase_M48"/>
</dbReference>
<evidence type="ECO:0000256" key="1">
    <source>
        <dbReference type="ARBA" id="ARBA00004651"/>
    </source>
</evidence>
<dbReference type="HAMAP" id="MF_00188">
    <property type="entry name" value="Pept_M48_protease_HtpX"/>
    <property type="match status" value="1"/>
</dbReference>
<evidence type="ECO:0000256" key="9">
    <source>
        <dbReference type="ARBA" id="ARBA00022989"/>
    </source>
</evidence>
<feature type="binding site" evidence="12">
    <location>
        <position position="203"/>
    </location>
    <ligand>
        <name>Zn(2+)</name>
        <dbReference type="ChEBI" id="CHEBI:29105"/>
        <note>catalytic</note>
    </ligand>
</feature>
<dbReference type="RefSeq" id="WP_173197412.1">
    <property type="nucleotide sequence ID" value="NZ_JABFCX010000002.1"/>
</dbReference>
<evidence type="ECO:0000256" key="5">
    <source>
        <dbReference type="ARBA" id="ARBA00022692"/>
    </source>
</evidence>
<comment type="cofactor">
    <cofactor evidence="12">
        <name>Zn(2+)</name>
        <dbReference type="ChEBI" id="CHEBI:29105"/>
    </cofactor>
    <text evidence="12">Binds 1 zinc ion per subunit.</text>
</comment>
<accession>A0A7Y3RKM2</accession>
<dbReference type="InterPro" id="IPR022919">
    <property type="entry name" value="Pept_M48_protease_HtpX"/>
</dbReference>
<evidence type="ECO:0000256" key="2">
    <source>
        <dbReference type="ARBA" id="ARBA00009779"/>
    </source>
</evidence>
<evidence type="ECO:0000256" key="8">
    <source>
        <dbReference type="ARBA" id="ARBA00022833"/>
    </source>
</evidence>
<dbReference type="Proteomes" id="UP000536835">
    <property type="component" value="Unassembled WGS sequence"/>
</dbReference>
<name>A0A7Y3RKM2_9PROT</name>
<comment type="caution">
    <text evidence="15">The sequence shown here is derived from an EMBL/GenBank/DDBJ whole genome shotgun (WGS) entry which is preliminary data.</text>
</comment>
<dbReference type="EC" id="3.4.24.-" evidence="12"/>
<feature type="transmembrane region" description="Helical" evidence="12">
    <location>
        <begin position="7"/>
        <end position="25"/>
    </location>
</feature>
<evidence type="ECO:0000256" key="10">
    <source>
        <dbReference type="ARBA" id="ARBA00023049"/>
    </source>
</evidence>
<keyword evidence="7 12" id="KW-0378">Hydrolase</keyword>
<evidence type="ECO:0000256" key="3">
    <source>
        <dbReference type="ARBA" id="ARBA00022475"/>
    </source>
</evidence>
<feature type="transmembrane region" description="Helical" evidence="12">
    <location>
        <begin position="146"/>
        <end position="166"/>
    </location>
</feature>
<evidence type="ECO:0000256" key="7">
    <source>
        <dbReference type="ARBA" id="ARBA00022801"/>
    </source>
</evidence>
<dbReference type="AlphaFoldDB" id="A0A7Y3RKM2"/>
<keyword evidence="8 12" id="KW-0862">Zinc</keyword>
<dbReference type="Gene3D" id="3.30.2010.10">
    <property type="entry name" value="Metalloproteases ('zincins'), catalytic domain"/>
    <property type="match status" value="1"/>
</dbReference>
<evidence type="ECO:0000256" key="6">
    <source>
        <dbReference type="ARBA" id="ARBA00022723"/>
    </source>
</evidence>
<evidence type="ECO:0000256" key="12">
    <source>
        <dbReference type="HAMAP-Rule" id="MF_00188"/>
    </source>
</evidence>
<dbReference type="NCBIfam" id="NF002363">
    <property type="entry name" value="PRK01345.1"/>
    <property type="match status" value="1"/>
</dbReference>
<reference evidence="15 16" key="1">
    <citation type="submission" date="2020-05" db="EMBL/GenBank/DDBJ databases">
        <title>Parvularcula mediterraneae sp. nov., isolated from polypropylene straw from shallow seawater of the seashore of Laganas in Zakynthos island, Greece.</title>
        <authorList>
            <person name="Szabo I."/>
            <person name="Al-Omari J."/>
            <person name="Rado J."/>
            <person name="Szerdahelyi G.S."/>
        </authorList>
    </citation>
    <scope>NUCLEOTIDE SEQUENCE [LARGE SCALE GENOMIC DNA]</scope>
    <source>
        <strain evidence="15 16">ZS-1/3</strain>
    </source>
</reference>
<dbReference type="PANTHER" id="PTHR43221">
    <property type="entry name" value="PROTEASE HTPX"/>
    <property type="match status" value="1"/>
</dbReference>
<comment type="subcellular location">
    <subcellularLocation>
        <location evidence="1 12">Cell membrane</location>
        <topology evidence="1 12">Multi-pass membrane protein</topology>
    </subcellularLocation>
</comment>
<dbReference type="GO" id="GO:0004222">
    <property type="term" value="F:metalloendopeptidase activity"/>
    <property type="evidence" value="ECO:0007669"/>
    <property type="project" value="UniProtKB-UniRule"/>
</dbReference>
<evidence type="ECO:0000256" key="13">
    <source>
        <dbReference type="SAM" id="MobiDB-lite"/>
    </source>
</evidence>
<feature type="active site" evidence="12">
    <location>
        <position position="136"/>
    </location>
</feature>
<keyword evidence="11 12" id="KW-0472">Membrane</keyword>
<evidence type="ECO:0000259" key="14">
    <source>
        <dbReference type="Pfam" id="PF01435"/>
    </source>
</evidence>
<dbReference type="CDD" id="cd07336">
    <property type="entry name" value="M48B_HtpX_like"/>
    <property type="match status" value="1"/>
</dbReference>
<dbReference type="PANTHER" id="PTHR43221:SF1">
    <property type="entry name" value="PROTEASE HTPX"/>
    <property type="match status" value="1"/>
</dbReference>
<keyword evidence="16" id="KW-1185">Reference proteome</keyword>
<feature type="binding site" evidence="12">
    <location>
        <position position="139"/>
    </location>
    <ligand>
        <name>Zn(2+)</name>
        <dbReference type="ChEBI" id="CHEBI:29105"/>
        <note>catalytic</note>
    </ligand>
</feature>
<keyword evidence="4 12" id="KW-0645">Protease</keyword>
<feature type="binding site" evidence="12">
    <location>
        <position position="135"/>
    </location>
    <ligand>
        <name>Zn(2+)</name>
        <dbReference type="ChEBI" id="CHEBI:29105"/>
        <note>catalytic</note>
    </ligand>
</feature>
<feature type="region of interest" description="Disordered" evidence="13">
    <location>
        <begin position="280"/>
        <end position="303"/>
    </location>
</feature>
<feature type="transmembrane region" description="Helical" evidence="12">
    <location>
        <begin position="31"/>
        <end position="49"/>
    </location>
</feature>
<evidence type="ECO:0000313" key="16">
    <source>
        <dbReference type="Proteomes" id="UP000536835"/>
    </source>
</evidence>
<sequence length="303" mass="32104">MTANLRTFILMAAMTALFGVIGALIGGRGGMVLALAFAGLSNLFAFWNADKIVLRMYGAREVLPDERDPRLRRYAEGVAGLAGRAGMPMPKVYIIDQAQPNAFATGRSPEKAAVAATRGLLDMLTEEEVLGVMAHELAHVQNRDTLTMTMTATLAGAISALANFAFFFGGRREGANPFALIAIMLVAPIAASLVQMAISRTREFEADKRGAEICGRPDWLASALAKISGGAAKIPMPPAERVPASGQMMIVNPLSGRGAANLFSTHPPIEARIEKLMGMGGGMQASPWEASKPTPRQPKGPWG</sequence>